<gene>
    <name evidence="2" type="ORF">V5799_015667</name>
</gene>
<name>A0AAQ4F8C7_AMBAM</name>
<reference evidence="2 3" key="1">
    <citation type="journal article" date="2023" name="Arcadia Sci">
        <title>De novo assembly of a long-read Amblyomma americanum tick genome.</title>
        <authorList>
            <person name="Chou S."/>
            <person name="Poskanzer K.E."/>
            <person name="Rollins M."/>
            <person name="Thuy-Boun P.S."/>
        </authorList>
    </citation>
    <scope>NUCLEOTIDE SEQUENCE [LARGE SCALE GENOMIC DNA]</scope>
    <source>
        <strain evidence="2">F_SG_1</strain>
        <tissue evidence="2">Salivary glands</tissue>
    </source>
</reference>
<dbReference type="Proteomes" id="UP001321473">
    <property type="component" value="Unassembled WGS sequence"/>
</dbReference>
<keyword evidence="1" id="KW-0732">Signal</keyword>
<organism evidence="2 3">
    <name type="scientific">Amblyomma americanum</name>
    <name type="common">Lone star tick</name>
    <dbReference type="NCBI Taxonomy" id="6943"/>
    <lineage>
        <taxon>Eukaryota</taxon>
        <taxon>Metazoa</taxon>
        <taxon>Ecdysozoa</taxon>
        <taxon>Arthropoda</taxon>
        <taxon>Chelicerata</taxon>
        <taxon>Arachnida</taxon>
        <taxon>Acari</taxon>
        <taxon>Parasitiformes</taxon>
        <taxon>Ixodida</taxon>
        <taxon>Ixodoidea</taxon>
        <taxon>Ixodidae</taxon>
        <taxon>Amblyomminae</taxon>
        <taxon>Amblyomma</taxon>
    </lineage>
</organism>
<evidence type="ECO:0000256" key="1">
    <source>
        <dbReference type="SAM" id="SignalP"/>
    </source>
</evidence>
<proteinExistence type="predicted"/>
<evidence type="ECO:0000313" key="3">
    <source>
        <dbReference type="Proteomes" id="UP001321473"/>
    </source>
</evidence>
<sequence>MFAMDVLRFVSVCLLGLVLLRSSPEGKAELDRMAAPLMSVGNIGVGAADTLVAYELVVAIKALSMIIGDRSFNATIAYDSEAERCEQPHGAADEDHDVDCSDRISAIRAAPNPVTADLLPDVKKHLIWLPTAPPLPNNDASNMVGARLLVSKIVSSDFVTKVAELDRFGRKPIHIEACSMKNDSAFVKGGSPVGHGNDTDGSQCSDVKLGSGEQLVFDPVTPAAGPRVTVPVEDKNATDENTSANVPLHRPTRSVDSELMGRYFKFIEANDEGSCVALMVCSMAADPQEFGAYGRKVVQFFEGVELSASSPVAPYKNAWTIGRNGDSCRSRYPACRGFPKNLANLGEYFSS</sequence>
<dbReference type="EMBL" id="JARKHS020006016">
    <property type="protein sequence ID" value="KAK8782995.1"/>
    <property type="molecule type" value="Genomic_DNA"/>
</dbReference>
<feature type="chain" id="PRO_5042870527" description="Secreted protein" evidence="1">
    <location>
        <begin position="29"/>
        <end position="351"/>
    </location>
</feature>
<evidence type="ECO:0000313" key="2">
    <source>
        <dbReference type="EMBL" id="KAK8782995.1"/>
    </source>
</evidence>
<dbReference type="AlphaFoldDB" id="A0AAQ4F8C7"/>
<accession>A0AAQ4F8C7</accession>
<protein>
    <recommendedName>
        <fullName evidence="4">Secreted protein</fullName>
    </recommendedName>
</protein>
<keyword evidence="3" id="KW-1185">Reference proteome</keyword>
<comment type="caution">
    <text evidence="2">The sequence shown here is derived from an EMBL/GenBank/DDBJ whole genome shotgun (WGS) entry which is preliminary data.</text>
</comment>
<feature type="signal peptide" evidence="1">
    <location>
        <begin position="1"/>
        <end position="28"/>
    </location>
</feature>
<evidence type="ECO:0008006" key="4">
    <source>
        <dbReference type="Google" id="ProtNLM"/>
    </source>
</evidence>